<comment type="caution">
    <text evidence="5">The sequence shown here is derived from an EMBL/GenBank/DDBJ whole genome shotgun (WGS) entry which is preliminary data.</text>
</comment>
<gene>
    <name evidence="5" type="ORF">ACHAWO_013319</name>
</gene>
<protein>
    <recommendedName>
        <fullName evidence="4">Chitin-binding type-2 domain-containing protein</fullName>
    </recommendedName>
</protein>
<dbReference type="Pfam" id="PF01607">
    <property type="entry name" value="CBM_14"/>
    <property type="match status" value="2"/>
</dbReference>
<sequence>MDARTLIAILSLLQQTTHAQPDPCMGIPDSAYNTVPGTGCKEYVQCMNEVTIASLTCAGDTVFDTSGQYCNWITSVNCIDALLPTPSPVAVGSESGAGDEGNSTTATNDAPAVESTDCPYPCYGKDTGYKTLPGTNCKEYVQCLQGEQSSDTLSCQGDTIFYEPGGYCDWATSITCEPSPCPVVPVPTFSPVAVTTGMPVSNSSEGTGMPSGVSSVEITNGPPTVMTETSTTTTTGNGTSTNSTGTNAPSAATSGIGVDCSTPCPPGVVGLYVLPGTQCSKYAQCDDGVIMKEFECPGGTMFYQEGGVCRSVDDGADDDALYALKAEDICPEEICSDNVTVTLPPVTPSNDTSSVIPVTIQRTTPQPSNSQTVEPKPISIYENMRKYLYHRQDIMNAIVFQSQYGPSKEYLHQDLMNALNVAVYQLPVTLAFYGGENFDLVGINYGLVNLAAFLANAMVEGIKIDSCDEWNTDDIDGQNWKYPLANSCGQFGRSYQGETCREDVDSMCPIVKSMNLTALSSPLTDGPSLKGPPPFTCRPTVEKGTYVGYYDSLTDTIVESAFANSLGRSNVEGCCWWGRGALLTRGRCVMGKLNKYLGKQAADAGYNSPYKYIDFCNDPNAICESYITRELRWTIALLEWSDMVQNYVYIDDFTGSTWIYFDQLESFVDGGMVDNRFIDQVINILVRKCHDGACNDNEITFEEERKNNFRRIIGDVFALPLAEDEVPDIKTRIPTTPPTPRPTREKKDQLIGLPSNASSNSWSFYSIMMMIIAALWSYSFIGS</sequence>
<organism evidence="5 6">
    <name type="scientific">Cyclotella atomus</name>
    <dbReference type="NCBI Taxonomy" id="382360"/>
    <lineage>
        <taxon>Eukaryota</taxon>
        <taxon>Sar</taxon>
        <taxon>Stramenopiles</taxon>
        <taxon>Ochrophyta</taxon>
        <taxon>Bacillariophyta</taxon>
        <taxon>Coscinodiscophyceae</taxon>
        <taxon>Thalassiosirophycidae</taxon>
        <taxon>Stephanodiscales</taxon>
        <taxon>Stephanodiscaceae</taxon>
        <taxon>Cyclotella</taxon>
    </lineage>
</organism>
<dbReference type="PANTHER" id="PTHR21113:SF4">
    <property type="entry name" value="CHITIN-BINDING TYPE-4 DOMAIN-CONTAINING PROTEIN"/>
    <property type="match status" value="1"/>
</dbReference>
<keyword evidence="2" id="KW-0472">Membrane</keyword>
<evidence type="ECO:0000313" key="5">
    <source>
        <dbReference type="EMBL" id="KAL3783311.1"/>
    </source>
</evidence>
<dbReference type="PANTHER" id="PTHR21113">
    <property type="entry name" value="AGAP001705-PA"/>
    <property type="match status" value="1"/>
</dbReference>
<name>A0ABD3P601_9STRA</name>
<dbReference type="AlphaFoldDB" id="A0ABD3P601"/>
<feature type="compositionally biased region" description="Low complexity" evidence="1">
    <location>
        <begin position="221"/>
        <end position="250"/>
    </location>
</feature>
<dbReference type="SMART" id="SM00494">
    <property type="entry name" value="ChtBD2"/>
    <property type="match status" value="3"/>
</dbReference>
<feature type="domain" description="Chitin-binding type-2" evidence="4">
    <location>
        <begin position="119"/>
        <end position="178"/>
    </location>
</feature>
<feature type="domain" description="Chitin-binding type-2" evidence="4">
    <location>
        <begin position="21"/>
        <end position="80"/>
    </location>
</feature>
<dbReference type="EMBL" id="JALLPJ020000772">
    <property type="protein sequence ID" value="KAL3783311.1"/>
    <property type="molecule type" value="Genomic_DNA"/>
</dbReference>
<feature type="region of interest" description="Disordered" evidence="1">
    <location>
        <begin position="218"/>
        <end position="250"/>
    </location>
</feature>
<evidence type="ECO:0000259" key="4">
    <source>
        <dbReference type="PROSITE" id="PS50940"/>
    </source>
</evidence>
<feature type="region of interest" description="Disordered" evidence="1">
    <location>
        <begin position="730"/>
        <end position="752"/>
    </location>
</feature>
<dbReference type="Gene3D" id="2.170.140.10">
    <property type="entry name" value="Chitin binding domain"/>
    <property type="match status" value="2"/>
</dbReference>
<feature type="region of interest" description="Disordered" evidence="1">
    <location>
        <begin position="90"/>
        <end position="112"/>
    </location>
</feature>
<feature type="domain" description="Chitin-binding type-2" evidence="4">
    <location>
        <begin position="261"/>
        <end position="309"/>
    </location>
</feature>
<feature type="transmembrane region" description="Helical" evidence="2">
    <location>
        <begin position="762"/>
        <end position="781"/>
    </location>
</feature>
<keyword evidence="2" id="KW-1133">Transmembrane helix</keyword>
<accession>A0ABD3P601</accession>
<feature type="chain" id="PRO_5044873063" description="Chitin-binding type-2 domain-containing protein" evidence="3">
    <location>
        <begin position="20"/>
        <end position="783"/>
    </location>
</feature>
<keyword evidence="2" id="KW-0812">Transmembrane</keyword>
<proteinExistence type="predicted"/>
<dbReference type="SUPFAM" id="SSF57625">
    <property type="entry name" value="Invertebrate chitin-binding proteins"/>
    <property type="match status" value="3"/>
</dbReference>
<evidence type="ECO:0000313" key="6">
    <source>
        <dbReference type="Proteomes" id="UP001530400"/>
    </source>
</evidence>
<evidence type="ECO:0000256" key="3">
    <source>
        <dbReference type="SAM" id="SignalP"/>
    </source>
</evidence>
<feature type="signal peptide" evidence="3">
    <location>
        <begin position="1"/>
        <end position="19"/>
    </location>
</feature>
<keyword evidence="6" id="KW-1185">Reference proteome</keyword>
<evidence type="ECO:0000256" key="1">
    <source>
        <dbReference type="SAM" id="MobiDB-lite"/>
    </source>
</evidence>
<dbReference type="InterPro" id="IPR036508">
    <property type="entry name" value="Chitin-bd_dom_sf"/>
</dbReference>
<dbReference type="PROSITE" id="PS50940">
    <property type="entry name" value="CHIT_BIND_II"/>
    <property type="match status" value="3"/>
</dbReference>
<reference evidence="5 6" key="1">
    <citation type="submission" date="2024-10" db="EMBL/GenBank/DDBJ databases">
        <title>Updated reference genomes for cyclostephanoid diatoms.</title>
        <authorList>
            <person name="Roberts W.R."/>
            <person name="Alverson A.J."/>
        </authorList>
    </citation>
    <scope>NUCLEOTIDE SEQUENCE [LARGE SCALE GENOMIC DNA]</scope>
    <source>
        <strain evidence="5 6">AJA010-31</strain>
    </source>
</reference>
<dbReference type="Proteomes" id="UP001530400">
    <property type="component" value="Unassembled WGS sequence"/>
</dbReference>
<keyword evidence="3" id="KW-0732">Signal</keyword>
<dbReference type="InterPro" id="IPR002557">
    <property type="entry name" value="Chitin-bd_dom"/>
</dbReference>
<evidence type="ECO:0000256" key="2">
    <source>
        <dbReference type="SAM" id="Phobius"/>
    </source>
</evidence>